<gene>
    <name evidence="1" type="ORF">DFH08DRAFT_952804</name>
</gene>
<evidence type="ECO:0000313" key="1">
    <source>
        <dbReference type="EMBL" id="KAJ7359701.1"/>
    </source>
</evidence>
<dbReference type="AlphaFoldDB" id="A0AAD7F106"/>
<sequence>MPHAGPFRLMPLFAPLPAHPLKSTVSYDYLSAADELCIKRWMSNRLRCHSRNTMPHMPGGFPFHYLVDGRGRGSLSYEPYEFSEEIPSNVLATGGPHRRYWVTFSFTKHVDCDNLKSADYYHRLHEFSQRKGYMSWRAYITVRDMSYSRSELLNLPLLHLELDPALLNTAYGHLLKSDPTIVMRAMGVSLDKGMPVTIKLAHFSCPQEIMFFATDAKGKRHLLHTSKLRLPKSIV</sequence>
<name>A0AAD7F106_9AGAR</name>
<protein>
    <submittedName>
        <fullName evidence="1">Uncharacterized protein</fullName>
    </submittedName>
</protein>
<proteinExistence type="predicted"/>
<accession>A0AAD7F106</accession>
<dbReference type="Proteomes" id="UP001218218">
    <property type="component" value="Unassembled WGS sequence"/>
</dbReference>
<keyword evidence="2" id="KW-1185">Reference proteome</keyword>
<dbReference type="EMBL" id="JARIHO010000006">
    <property type="protein sequence ID" value="KAJ7359701.1"/>
    <property type="molecule type" value="Genomic_DNA"/>
</dbReference>
<organism evidence="1 2">
    <name type="scientific">Mycena albidolilacea</name>
    <dbReference type="NCBI Taxonomy" id="1033008"/>
    <lineage>
        <taxon>Eukaryota</taxon>
        <taxon>Fungi</taxon>
        <taxon>Dikarya</taxon>
        <taxon>Basidiomycota</taxon>
        <taxon>Agaricomycotina</taxon>
        <taxon>Agaricomycetes</taxon>
        <taxon>Agaricomycetidae</taxon>
        <taxon>Agaricales</taxon>
        <taxon>Marasmiineae</taxon>
        <taxon>Mycenaceae</taxon>
        <taxon>Mycena</taxon>
    </lineage>
</organism>
<comment type="caution">
    <text evidence="1">The sequence shown here is derived from an EMBL/GenBank/DDBJ whole genome shotgun (WGS) entry which is preliminary data.</text>
</comment>
<reference evidence="1" key="1">
    <citation type="submission" date="2023-03" db="EMBL/GenBank/DDBJ databases">
        <title>Massive genome expansion in bonnet fungi (Mycena s.s.) driven by repeated elements and novel gene families across ecological guilds.</title>
        <authorList>
            <consortium name="Lawrence Berkeley National Laboratory"/>
            <person name="Harder C.B."/>
            <person name="Miyauchi S."/>
            <person name="Viragh M."/>
            <person name="Kuo A."/>
            <person name="Thoen E."/>
            <person name="Andreopoulos B."/>
            <person name="Lu D."/>
            <person name="Skrede I."/>
            <person name="Drula E."/>
            <person name="Henrissat B."/>
            <person name="Morin E."/>
            <person name="Kohler A."/>
            <person name="Barry K."/>
            <person name="LaButti K."/>
            <person name="Morin E."/>
            <person name="Salamov A."/>
            <person name="Lipzen A."/>
            <person name="Mereny Z."/>
            <person name="Hegedus B."/>
            <person name="Baldrian P."/>
            <person name="Stursova M."/>
            <person name="Weitz H."/>
            <person name="Taylor A."/>
            <person name="Grigoriev I.V."/>
            <person name="Nagy L.G."/>
            <person name="Martin F."/>
            <person name="Kauserud H."/>
        </authorList>
    </citation>
    <scope>NUCLEOTIDE SEQUENCE</scope>
    <source>
        <strain evidence="1">CBHHK002</strain>
    </source>
</reference>
<evidence type="ECO:0000313" key="2">
    <source>
        <dbReference type="Proteomes" id="UP001218218"/>
    </source>
</evidence>